<evidence type="ECO:0000259" key="2">
    <source>
        <dbReference type="Pfam" id="PF07486"/>
    </source>
</evidence>
<sequence length="189" mass="21873">MTNRQLAILASTLLGGLVVHSEIRMGRLEDQIMELKKEIFKLEHKMDDIVQTNETVKYSKKDLECLVKNIYYEAGIEDQRGKFAVGHITLNRLKTGYWGKTICDVVYAKAQFSWTLKKKLPKPDPTVWAQSEQIALDILNGHRVHGLKKSLFYHATYIKDPKWVDRTHEVGQIGRHVFYNRAKGSNLYI</sequence>
<evidence type="ECO:0000313" key="3">
    <source>
        <dbReference type="EMBL" id="CAB5214863.1"/>
    </source>
</evidence>
<dbReference type="GO" id="GO:0016787">
    <property type="term" value="F:hydrolase activity"/>
    <property type="evidence" value="ECO:0007669"/>
    <property type="project" value="InterPro"/>
</dbReference>
<reference evidence="3" key="1">
    <citation type="submission" date="2020-05" db="EMBL/GenBank/DDBJ databases">
        <authorList>
            <person name="Chiriac C."/>
            <person name="Salcher M."/>
            <person name="Ghai R."/>
            <person name="Kavagutti S V."/>
        </authorList>
    </citation>
    <scope>NUCLEOTIDE SEQUENCE</scope>
</reference>
<dbReference type="EMBL" id="LR798243">
    <property type="protein sequence ID" value="CAB5214863.1"/>
    <property type="molecule type" value="Genomic_DNA"/>
</dbReference>
<feature type="coiled-coil region" evidence="1">
    <location>
        <begin position="18"/>
        <end position="52"/>
    </location>
</feature>
<dbReference type="Pfam" id="PF07486">
    <property type="entry name" value="Hydrolase_2"/>
    <property type="match status" value="1"/>
</dbReference>
<keyword evidence="1" id="KW-0175">Coiled coil</keyword>
<dbReference type="Gene3D" id="1.10.10.2520">
    <property type="entry name" value="Cell wall hydrolase SleB, domain 1"/>
    <property type="match status" value="1"/>
</dbReference>
<evidence type="ECO:0000256" key="1">
    <source>
        <dbReference type="SAM" id="Coils"/>
    </source>
</evidence>
<name>A0A6J7WMC2_9CAUD</name>
<proteinExistence type="predicted"/>
<organism evidence="3">
    <name type="scientific">uncultured Caudovirales phage</name>
    <dbReference type="NCBI Taxonomy" id="2100421"/>
    <lineage>
        <taxon>Viruses</taxon>
        <taxon>Duplodnaviria</taxon>
        <taxon>Heunggongvirae</taxon>
        <taxon>Uroviricota</taxon>
        <taxon>Caudoviricetes</taxon>
        <taxon>Peduoviridae</taxon>
        <taxon>Maltschvirus</taxon>
        <taxon>Maltschvirus maltsch</taxon>
    </lineage>
</organism>
<accession>A0A6J7WMC2</accession>
<gene>
    <name evidence="3" type="ORF">UFOVP190_294</name>
</gene>
<protein>
    <submittedName>
        <fullName evidence="3">SleB Cell wall hydrolyses involved in spore germination</fullName>
    </submittedName>
</protein>
<dbReference type="InterPro" id="IPR011105">
    <property type="entry name" value="Cell_wall_hydrolase_SleB"/>
</dbReference>
<feature type="domain" description="Cell wall hydrolase SleB" evidence="2">
    <location>
        <begin position="77"/>
        <end position="179"/>
    </location>
</feature>
<dbReference type="InterPro" id="IPR042047">
    <property type="entry name" value="SleB_dom1"/>
</dbReference>